<sequence>MGATGRGSDQRCDTPHQVFVVHLFNGDLHFSSLCRCQGRDRLQTSLECGFFHGNPLL</sequence>
<dbReference type="AlphaFoldDB" id="A0A094YL59"/>
<evidence type="ECO:0000313" key="2">
    <source>
        <dbReference type="Proteomes" id="UP000029452"/>
    </source>
</evidence>
<proteinExistence type="predicted"/>
<dbReference type="EMBL" id="JPGK01000004">
    <property type="protein sequence ID" value="KGA93961.1"/>
    <property type="molecule type" value="Genomic_DNA"/>
</dbReference>
<gene>
    <name evidence="1" type="ORF">LptCag_0587</name>
</gene>
<organism evidence="1 2">
    <name type="scientific">Leptospirillum ferriphilum</name>
    <dbReference type="NCBI Taxonomy" id="178606"/>
    <lineage>
        <taxon>Bacteria</taxon>
        <taxon>Pseudomonadati</taxon>
        <taxon>Nitrospirota</taxon>
        <taxon>Nitrospiria</taxon>
        <taxon>Nitrospirales</taxon>
        <taxon>Nitrospiraceae</taxon>
        <taxon>Leptospirillum</taxon>
    </lineage>
</organism>
<evidence type="ECO:0000313" key="1">
    <source>
        <dbReference type="EMBL" id="KGA93961.1"/>
    </source>
</evidence>
<reference evidence="1 2" key="1">
    <citation type="submission" date="2014-06" db="EMBL/GenBank/DDBJ databases">
        <title>Draft genome sequence of iron oxidizing acidophile Leptospirillum ferriphilum DSM14647.</title>
        <authorList>
            <person name="Cardenas J.P."/>
            <person name="Lazcano M."/>
            <person name="Ossandon F.J."/>
            <person name="Corbett M."/>
            <person name="Holmes D.S."/>
            <person name="Watkin E."/>
        </authorList>
    </citation>
    <scope>NUCLEOTIDE SEQUENCE [LARGE SCALE GENOMIC DNA]</scope>
    <source>
        <strain evidence="1 2">DSM 14647</strain>
    </source>
</reference>
<dbReference type="PATRIC" id="fig|178606.4.peg.1118"/>
<dbReference type="Proteomes" id="UP000029452">
    <property type="component" value="Unassembled WGS sequence"/>
</dbReference>
<protein>
    <submittedName>
        <fullName evidence="1">Uncharacterized protein</fullName>
    </submittedName>
</protein>
<name>A0A094YL59_9BACT</name>
<accession>A0A094YL59</accession>
<comment type="caution">
    <text evidence="1">The sequence shown here is derived from an EMBL/GenBank/DDBJ whole genome shotgun (WGS) entry which is preliminary data.</text>
</comment>